<dbReference type="SUPFAM" id="SSF56214">
    <property type="entry name" value="4'-phosphopantetheinyl transferase"/>
    <property type="match status" value="2"/>
</dbReference>
<dbReference type="Pfam" id="PF01648">
    <property type="entry name" value="ACPS"/>
    <property type="match status" value="1"/>
</dbReference>
<evidence type="ECO:0000256" key="1">
    <source>
        <dbReference type="ARBA" id="ARBA00010990"/>
    </source>
</evidence>
<protein>
    <submittedName>
        <fullName evidence="5">4'-phosphopantetheinyl transferase superfamily protein</fullName>
    </submittedName>
</protein>
<dbReference type="InterPro" id="IPR008278">
    <property type="entry name" value="4-PPantetheinyl_Trfase_dom"/>
</dbReference>
<feature type="domain" description="4'-phosphopantetheinyl transferase" evidence="3">
    <location>
        <begin position="114"/>
        <end position="221"/>
    </location>
</feature>
<sequence length="264" mass="29543">MDAGQIHLWLVRDDQVTDERLLAPMRALLSTAERAQEVRFHFPHDQKRYLLTRALVRTVLSRYAPVAPADWQFAANAQGRPRIAQAGDGCQGLDFNVSHTRGLIALAVSRHRNLGVDVEQVSARRGSLDIAQRFFSPPEAADLASMPEWALQERFYAYWTLKESYIKARGLGLSLPLEQFGFAFPGESEVRLSVDPTLGDDAARWSFWQMRPTPEHLLALCAERCTPQPPLLTVREAVPLQGERIVQLPVLRRSEAGTAPAALP</sequence>
<dbReference type="InterPro" id="IPR050559">
    <property type="entry name" value="P-Pant_transferase_sf"/>
</dbReference>
<dbReference type="Proteomes" id="UP001293718">
    <property type="component" value="Unassembled WGS sequence"/>
</dbReference>
<dbReference type="Gene3D" id="3.90.470.20">
    <property type="entry name" value="4'-phosphopantetheinyl transferase domain"/>
    <property type="match status" value="2"/>
</dbReference>
<keyword evidence="2 5" id="KW-0808">Transferase</keyword>
<evidence type="ECO:0000313" key="5">
    <source>
        <dbReference type="EMBL" id="MDZ5460001.1"/>
    </source>
</evidence>
<evidence type="ECO:0000256" key="2">
    <source>
        <dbReference type="ARBA" id="ARBA00022679"/>
    </source>
</evidence>
<accession>A0ABU5IM72</accession>
<dbReference type="InterPro" id="IPR037143">
    <property type="entry name" value="4-PPantetheinyl_Trfase_dom_sf"/>
</dbReference>
<comment type="caution">
    <text evidence="5">The sequence shown here is derived from an EMBL/GenBank/DDBJ whole genome shotgun (WGS) entry which is preliminary data.</text>
</comment>
<evidence type="ECO:0000259" key="4">
    <source>
        <dbReference type="Pfam" id="PF22624"/>
    </source>
</evidence>
<name>A0ABU5IM72_9BURK</name>
<feature type="domain" description="4'-phosphopantetheinyl transferase N-terminal" evidence="4">
    <location>
        <begin position="26"/>
        <end position="108"/>
    </location>
</feature>
<evidence type="ECO:0000313" key="6">
    <source>
        <dbReference type="Proteomes" id="UP001293718"/>
    </source>
</evidence>
<dbReference type="EMBL" id="JAXOJX010000055">
    <property type="protein sequence ID" value="MDZ5460001.1"/>
    <property type="molecule type" value="Genomic_DNA"/>
</dbReference>
<dbReference type="PANTHER" id="PTHR12215:SF10">
    <property type="entry name" value="L-AMINOADIPATE-SEMIALDEHYDE DEHYDROGENASE-PHOSPHOPANTETHEINYL TRANSFERASE"/>
    <property type="match status" value="1"/>
</dbReference>
<proteinExistence type="inferred from homology"/>
<keyword evidence="6" id="KW-1185">Reference proteome</keyword>
<comment type="similarity">
    <text evidence="1">Belongs to the P-Pant transferase superfamily. Gsp/Sfp/HetI/AcpT family.</text>
</comment>
<dbReference type="InterPro" id="IPR055066">
    <property type="entry name" value="AASDHPPT_N"/>
</dbReference>
<reference evidence="5 6" key="1">
    <citation type="submission" date="2023-11" db="EMBL/GenBank/DDBJ databases">
        <title>Draft genome of Azohydromonas lata strain H1 (DSM1123), a polyhydroxyalkanoate producer.</title>
        <authorList>
            <person name="Traversa D."/>
            <person name="D'Addabbo P."/>
            <person name="Pazzani C."/>
            <person name="Manzari C."/>
            <person name="Chiara M."/>
            <person name="Scrascia M."/>
        </authorList>
    </citation>
    <scope>NUCLEOTIDE SEQUENCE [LARGE SCALE GENOMIC DNA]</scope>
    <source>
        <strain evidence="5 6">H1</strain>
    </source>
</reference>
<dbReference type="Pfam" id="PF22624">
    <property type="entry name" value="AASDHPPT_N"/>
    <property type="match status" value="1"/>
</dbReference>
<organism evidence="5 6">
    <name type="scientific">Azohydromonas lata</name>
    <dbReference type="NCBI Taxonomy" id="45677"/>
    <lineage>
        <taxon>Bacteria</taxon>
        <taxon>Pseudomonadati</taxon>
        <taxon>Pseudomonadota</taxon>
        <taxon>Betaproteobacteria</taxon>
        <taxon>Burkholderiales</taxon>
        <taxon>Sphaerotilaceae</taxon>
        <taxon>Azohydromonas</taxon>
    </lineage>
</organism>
<dbReference type="GO" id="GO:0016740">
    <property type="term" value="F:transferase activity"/>
    <property type="evidence" value="ECO:0007669"/>
    <property type="project" value="UniProtKB-KW"/>
</dbReference>
<dbReference type="PANTHER" id="PTHR12215">
    <property type="entry name" value="PHOSPHOPANTETHEINE TRANSFERASE"/>
    <property type="match status" value="1"/>
</dbReference>
<gene>
    <name evidence="5" type="ORF">SM757_25805</name>
</gene>
<evidence type="ECO:0000259" key="3">
    <source>
        <dbReference type="Pfam" id="PF01648"/>
    </source>
</evidence>